<comment type="caution">
    <text evidence="8">The sequence shown here is derived from an EMBL/GenBank/DDBJ whole genome shotgun (WGS) entry which is preliminary data.</text>
</comment>
<dbReference type="Proteomes" id="UP000249081">
    <property type="component" value="Unassembled WGS sequence"/>
</dbReference>
<reference evidence="9" key="1">
    <citation type="submission" date="2018-04" db="EMBL/GenBank/DDBJ databases">
        <authorList>
            <person name="Cornet L."/>
        </authorList>
    </citation>
    <scope>NUCLEOTIDE SEQUENCE [LARGE SCALE GENOMIC DNA]</scope>
</reference>
<evidence type="ECO:0000256" key="1">
    <source>
        <dbReference type="ARBA" id="ARBA00022553"/>
    </source>
</evidence>
<name>A0A2W4XW74_9CYAN</name>
<keyword evidence="3" id="KW-0805">Transcription regulation</keyword>
<evidence type="ECO:0000313" key="8">
    <source>
        <dbReference type="EMBL" id="PZO38915.1"/>
    </source>
</evidence>
<dbReference type="Pfam" id="PF00072">
    <property type="entry name" value="Response_reg"/>
    <property type="match status" value="1"/>
</dbReference>
<evidence type="ECO:0000313" key="9">
    <source>
        <dbReference type="Proteomes" id="UP000249081"/>
    </source>
</evidence>
<dbReference type="EMBL" id="QBMN01000096">
    <property type="protein sequence ID" value="PZO38915.1"/>
    <property type="molecule type" value="Genomic_DNA"/>
</dbReference>
<keyword evidence="2" id="KW-0902">Two-component regulatory system</keyword>
<organism evidence="8 9">
    <name type="scientific">Shackletoniella antarctica</name>
    <dbReference type="NCBI Taxonomy" id="268115"/>
    <lineage>
        <taxon>Bacteria</taxon>
        <taxon>Bacillati</taxon>
        <taxon>Cyanobacteriota</taxon>
        <taxon>Cyanophyceae</taxon>
        <taxon>Oculatellales</taxon>
        <taxon>Oculatellaceae</taxon>
        <taxon>Shackletoniella</taxon>
    </lineage>
</organism>
<dbReference type="InterPro" id="IPR001789">
    <property type="entry name" value="Sig_transdc_resp-reg_receiver"/>
</dbReference>
<keyword evidence="1 6" id="KW-0597">Phosphoprotein</keyword>
<dbReference type="GO" id="GO:0003677">
    <property type="term" value="F:DNA binding"/>
    <property type="evidence" value="ECO:0007669"/>
    <property type="project" value="UniProtKB-KW"/>
</dbReference>
<dbReference type="GO" id="GO:0000160">
    <property type="term" value="P:phosphorelay signal transduction system"/>
    <property type="evidence" value="ECO:0007669"/>
    <property type="project" value="UniProtKB-KW"/>
</dbReference>
<evidence type="ECO:0000256" key="2">
    <source>
        <dbReference type="ARBA" id="ARBA00023012"/>
    </source>
</evidence>
<dbReference type="FunFam" id="3.40.50.2300:FF:000001">
    <property type="entry name" value="DNA-binding response regulator PhoB"/>
    <property type="match status" value="1"/>
</dbReference>
<dbReference type="PROSITE" id="PS50110">
    <property type="entry name" value="RESPONSE_REGULATORY"/>
    <property type="match status" value="1"/>
</dbReference>
<protein>
    <submittedName>
        <fullName evidence="8">Response regulator</fullName>
    </submittedName>
</protein>
<dbReference type="SUPFAM" id="SSF52172">
    <property type="entry name" value="CheY-like"/>
    <property type="match status" value="1"/>
</dbReference>
<evidence type="ECO:0000256" key="5">
    <source>
        <dbReference type="ARBA" id="ARBA00023163"/>
    </source>
</evidence>
<accession>A0A2W4XW74</accession>
<evidence type="ECO:0000256" key="6">
    <source>
        <dbReference type="PROSITE-ProRule" id="PRU00169"/>
    </source>
</evidence>
<feature type="domain" description="Response regulatory" evidence="7">
    <location>
        <begin position="8"/>
        <end position="123"/>
    </location>
</feature>
<gene>
    <name evidence="8" type="ORF">DCF17_13935</name>
</gene>
<keyword evidence="4" id="KW-0238">DNA-binding</keyword>
<dbReference type="PANTHER" id="PTHR44591:SF3">
    <property type="entry name" value="RESPONSE REGULATORY DOMAIN-CONTAINING PROTEIN"/>
    <property type="match status" value="1"/>
</dbReference>
<sequence length="129" mass="14366">MCTPSDFRILIVDDIEDNLFLLQTVLETEGYEVDTAGDGETALAKVNDSPPNLILMDVMMPDMNGYEVTREIRQNPNLPFMPILMVTAYDALSTGQGLAIEASNFIRKPIEFELLLNKVANLLRSKAKS</sequence>
<keyword evidence="5" id="KW-0804">Transcription</keyword>
<dbReference type="Gene3D" id="3.40.50.2300">
    <property type="match status" value="1"/>
</dbReference>
<evidence type="ECO:0000256" key="3">
    <source>
        <dbReference type="ARBA" id="ARBA00023015"/>
    </source>
</evidence>
<reference evidence="8 9" key="2">
    <citation type="submission" date="2018-06" db="EMBL/GenBank/DDBJ databases">
        <title>Metagenomic assembly of (sub)arctic Cyanobacteria and their associated microbiome from non-axenic cultures.</title>
        <authorList>
            <person name="Baurain D."/>
        </authorList>
    </citation>
    <scope>NUCLEOTIDE SEQUENCE [LARGE SCALE GENOMIC DNA]</scope>
    <source>
        <strain evidence="8">ULC041bin1</strain>
    </source>
</reference>
<evidence type="ECO:0000259" key="7">
    <source>
        <dbReference type="PROSITE" id="PS50110"/>
    </source>
</evidence>
<proteinExistence type="predicted"/>
<feature type="modified residue" description="4-aspartylphosphate" evidence="6">
    <location>
        <position position="57"/>
    </location>
</feature>
<dbReference type="InterPro" id="IPR011006">
    <property type="entry name" value="CheY-like_superfamily"/>
</dbReference>
<evidence type="ECO:0000256" key="4">
    <source>
        <dbReference type="ARBA" id="ARBA00023125"/>
    </source>
</evidence>
<dbReference type="AlphaFoldDB" id="A0A2W4XW74"/>
<dbReference type="InterPro" id="IPR050595">
    <property type="entry name" value="Bact_response_regulator"/>
</dbReference>
<dbReference type="SMART" id="SM00448">
    <property type="entry name" value="REC"/>
    <property type="match status" value="1"/>
</dbReference>
<dbReference type="PANTHER" id="PTHR44591">
    <property type="entry name" value="STRESS RESPONSE REGULATOR PROTEIN 1"/>
    <property type="match status" value="1"/>
</dbReference>